<feature type="region of interest" description="Disordered" evidence="1">
    <location>
        <begin position="1"/>
        <end position="114"/>
    </location>
</feature>
<gene>
    <name evidence="2" type="ORF">SDC9_178091</name>
</gene>
<evidence type="ECO:0000256" key="1">
    <source>
        <dbReference type="SAM" id="MobiDB-lite"/>
    </source>
</evidence>
<protein>
    <submittedName>
        <fullName evidence="2">Uncharacterized protein</fullName>
    </submittedName>
</protein>
<reference evidence="2" key="1">
    <citation type="submission" date="2019-08" db="EMBL/GenBank/DDBJ databases">
        <authorList>
            <person name="Kucharzyk K."/>
            <person name="Murdoch R.W."/>
            <person name="Higgins S."/>
            <person name="Loffler F."/>
        </authorList>
    </citation>
    <scope>NUCLEOTIDE SEQUENCE</scope>
</reference>
<organism evidence="2">
    <name type="scientific">bioreactor metagenome</name>
    <dbReference type="NCBI Taxonomy" id="1076179"/>
    <lineage>
        <taxon>unclassified sequences</taxon>
        <taxon>metagenomes</taxon>
        <taxon>ecological metagenomes</taxon>
    </lineage>
</organism>
<dbReference type="EMBL" id="VSSQ01081799">
    <property type="protein sequence ID" value="MPN30620.1"/>
    <property type="molecule type" value="Genomic_DNA"/>
</dbReference>
<comment type="caution">
    <text evidence="2">The sequence shown here is derived from an EMBL/GenBank/DDBJ whole genome shotgun (WGS) entry which is preliminary data.</text>
</comment>
<dbReference type="AlphaFoldDB" id="A0A645GW90"/>
<evidence type="ECO:0000313" key="2">
    <source>
        <dbReference type="EMBL" id="MPN30620.1"/>
    </source>
</evidence>
<proteinExistence type="predicted"/>
<feature type="compositionally biased region" description="Basic and acidic residues" evidence="1">
    <location>
        <begin position="32"/>
        <end position="67"/>
    </location>
</feature>
<feature type="compositionally biased region" description="Basic and acidic residues" evidence="1">
    <location>
        <begin position="93"/>
        <end position="114"/>
    </location>
</feature>
<feature type="compositionally biased region" description="Basic and acidic residues" evidence="1">
    <location>
        <begin position="1"/>
        <end position="18"/>
    </location>
</feature>
<name>A0A645GW90_9ZZZZ</name>
<accession>A0A645GW90</accession>
<sequence length="114" mass="12318">MPQDDYKGKHPGCPEEAQRTGITQRNVSRVLDAGRHDQAVLLDGNHKGQSTEDAHGCQRGNEVRNIEPGDNQAVDDPAQSTEQDAQQDDDGDRDSGKADHVDAGHGNDSHGRPD</sequence>